<dbReference type="PANTHER" id="PTHR34293">
    <property type="entry name" value="HTH-TYPE TRANSCRIPTIONAL REGULATOR TRMBL2"/>
    <property type="match status" value="1"/>
</dbReference>
<dbReference type="InterPro" id="IPR051797">
    <property type="entry name" value="TrmB-like"/>
</dbReference>
<dbReference type="InterPro" id="IPR002831">
    <property type="entry name" value="Tscrpt_reg_TrmB_N"/>
</dbReference>
<evidence type="ECO:0000256" key="1">
    <source>
        <dbReference type="SAM" id="Coils"/>
    </source>
</evidence>
<keyword evidence="5" id="KW-1185">Reference proteome</keyword>
<feature type="coiled-coil region" evidence="1">
    <location>
        <begin position="129"/>
        <end position="156"/>
    </location>
</feature>
<dbReference type="Proteomes" id="UP001299546">
    <property type="component" value="Unassembled WGS sequence"/>
</dbReference>
<sequence length="268" mass="30961">MSEYIINLLNKAGLTDAEGKVYLALLKNGSCSGYEASKLAGVPRSKIYNILENLTTKGFVLFTEGDSGNRYAPVPIKEVSVRIQHETEENLKELDKELEGYEAKTDLDYIWHIREYNNVFAKCREIIRKTKKELLVQIWEEDLEQIREELTELEGRGGRLGLVYFSENDRTLPFKKYCRHGMLKDKKEEMGGRFVTLVSDDTEVVFGQIVEEHTAEVIWTKSKPMIAMAAECVRHDFYFYKSAGIFKEEMQKELGSDFSGVRHIFEEE</sequence>
<evidence type="ECO:0000313" key="5">
    <source>
        <dbReference type="Proteomes" id="UP001299546"/>
    </source>
</evidence>
<dbReference type="InterPro" id="IPR036388">
    <property type="entry name" value="WH-like_DNA-bd_sf"/>
</dbReference>
<gene>
    <name evidence="4" type="ORF">LIZ65_06110</name>
</gene>
<dbReference type="Pfam" id="PF01978">
    <property type="entry name" value="TrmB"/>
    <property type="match status" value="1"/>
</dbReference>
<name>A0ABS8DEM2_9FIRM</name>
<evidence type="ECO:0000259" key="2">
    <source>
        <dbReference type="Pfam" id="PF01978"/>
    </source>
</evidence>
<dbReference type="SUPFAM" id="SSF46785">
    <property type="entry name" value="Winged helix' DNA-binding domain"/>
    <property type="match status" value="1"/>
</dbReference>
<keyword evidence="1" id="KW-0175">Coiled coil</keyword>
<feature type="domain" description="Transcription regulator TrmB N-terminal" evidence="2">
    <location>
        <begin position="9"/>
        <end position="76"/>
    </location>
</feature>
<proteinExistence type="predicted"/>
<dbReference type="CDD" id="cd09124">
    <property type="entry name" value="PLDc_like_TrmB_middle"/>
    <property type="match status" value="1"/>
</dbReference>
<feature type="domain" description="Transcription regulator TrmB C-terminal" evidence="3">
    <location>
        <begin position="109"/>
        <end position="228"/>
    </location>
</feature>
<reference evidence="4 5" key="1">
    <citation type="submission" date="2021-10" db="EMBL/GenBank/DDBJ databases">
        <title>Collection of gut derived symbiotic bacterial strains cultured from healthy donors.</title>
        <authorList>
            <person name="Lin H."/>
            <person name="Littmann E."/>
            <person name="Kohout C."/>
            <person name="Pamer E.G."/>
        </authorList>
    </citation>
    <scope>NUCLEOTIDE SEQUENCE [LARGE SCALE GENOMIC DNA]</scope>
    <source>
        <strain evidence="4 5">DFI.1.165</strain>
    </source>
</reference>
<dbReference type="RefSeq" id="WP_066736172.1">
    <property type="nucleotide sequence ID" value="NZ_JAJCIQ010000002.1"/>
</dbReference>
<dbReference type="InterPro" id="IPR036390">
    <property type="entry name" value="WH_DNA-bd_sf"/>
</dbReference>
<dbReference type="EMBL" id="JAJCIS010000002">
    <property type="protein sequence ID" value="MCB7386858.1"/>
    <property type="molecule type" value="Genomic_DNA"/>
</dbReference>
<evidence type="ECO:0000313" key="4">
    <source>
        <dbReference type="EMBL" id="MCB7386858.1"/>
    </source>
</evidence>
<protein>
    <submittedName>
        <fullName evidence="4">TrmB family transcriptional regulator</fullName>
    </submittedName>
</protein>
<evidence type="ECO:0000259" key="3">
    <source>
        <dbReference type="Pfam" id="PF11495"/>
    </source>
</evidence>
<comment type="caution">
    <text evidence="4">The sequence shown here is derived from an EMBL/GenBank/DDBJ whole genome shotgun (WGS) entry which is preliminary data.</text>
</comment>
<dbReference type="Gene3D" id="1.10.10.10">
    <property type="entry name" value="Winged helix-like DNA-binding domain superfamily/Winged helix DNA-binding domain"/>
    <property type="match status" value="1"/>
</dbReference>
<dbReference type="Pfam" id="PF11495">
    <property type="entry name" value="Regulator_TrmB"/>
    <property type="match status" value="1"/>
</dbReference>
<dbReference type="PANTHER" id="PTHR34293:SF1">
    <property type="entry name" value="HTH-TYPE TRANSCRIPTIONAL REGULATOR TRMBL2"/>
    <property type="match status" value="1"/>
</dbReference>
<organism evidence="4 5">
    <name type="scientific">Bariatricus massiliensis</name>
    <dbReference type="NCBI Taxonomy" id="1745713"/>
    <lineage>
        <taxon>Bacteria</taxon>
        <taxon>Bacillati</taxon>
        <taxon>Bacillota</taxon>
        <taxon>Clostridia</taxon>
        <taxon>Lachnospirales</taxon>
        <taxon>Lachnospiraceae</taxon>
        <taxon>Bariatricus</taxon>
    </lineage>
</organism>
<dbReference type="InterPro" id="IPR021586">
    <property type="entry name" value="Tscrpt_reg_TrmB_C"/>
</dbReference>
<accession>A0ABS8DEM2</accession>